<feature type="domain" description="Peptidase M14" evidence="12">
    <location>
        <begin position="119"/>
        <end position="418"/>
    </location>
</feature>
<evidence type="ECO:0000256" key="5">
    <source>
        <dbReference type="ARBA" id="ARBA00022723"/>
    </source>
</evidence>
<dbReference type="InterPro" id="IPR003146">
    <property type="entry name" value="M14A_act_pep"/>
</dbReference>
<accession>A0ABM3LZL7</accession>
<dbReference type="Pfam" id="PF02244">
    <property type="entry name" value="Propep_M14"/>
    <property type="match status" value="1"/>
</dbReference>
<evidence type="ECO:0000313" key="13">
    <source>
        <dbReference type="Proteomes" id="UP001652582"/>
    </source>
</evidence>
<keyword evidence="10" id="KW-1015">Disulfide bond</keyword>
<dbReference type="RefSeq" id="XP_052744521.1">
    <property type="nucleotide sequence ID" value="XM_052888561.1"/>
</dbReference>
<dbReference type="SUPFAM" id="SSF54897">
    <property type="entry name" value="Protease propeptides/inhibitors"/>
    <property type="match status" value="1"/>
</dbReference>
<evidence type="ECO:0000259" key="12">
    <source>
        <dbReference type="PROSITE" id="PS52035"/>
    </source>
</evidence>
<evidence type="ECO:0000256" key="1">
    <source>
        <dbReference type="ARBA" id="ARBA00001947"/>
    </source>
</evidence>
<dbReference type="InterPro" id="IPR057246">
    <property type="entry name" value="CARBOXYPEPT_ZN_1"/>
</dbReference>
<dbReference type="PANTHER" id="PTHR11705:SF140">
    <property type="entry name" value="FI02848P-RELATED"/>
    <property type="match status" value="1"/>
</dbReference>
<keyword evidence="4" id="KW-0645">Protease</keyword>
<gene>
    <name evidence="14" type="primary">LOC112056152</name>
</gene>
<keyword evidence="9" id="KW-0482">Metalloprotease</keyword>
<organism evidence="13 14">
    <name type="scientific">Bicyclus anynana</name>
    <name type="common">Squinting bush brown butterfly</name>
    <dbReference type="NCBI Taxonomy" id="110368"/>
    <lineage>
        <taxon>Eukaryota</taxon>
        <taxon>Metazoa</taxon>
        <taxon>Ecdysozoa</taxon>
        <taxon>Arthropoda</taxon>
        <taxon>Hexapoda</taxon>
        <taxon>Insecta</taxon>
        <taxon>Pterygota</taxon>
        <taxon>Neoptera</taxon>
        <taxon>Endopterygota</taxon>
        <taxon>Lepidoptera</taxon>
        <taxon>Glossata</taxon>
        <taxon>Ditrysia</taxon>
        <taxon>Papilionoidea</taxon>
        <taxon>Nymphalidae</taxon>
        <taxon>Satyrinae</taxon>
        <taxon>Satyrini</taxon>
        <taxon>Mycalesina</taxon>
        <taxon>Bicyclus</taxon>
    </lineage>
</organism>
<evidence type="ECO:0000256" key="8">
    <source>
        <dbReference type="ARBA" id="ARBA00022833"/>
    </source>
</evidence>
<dbReference type="PROSITE" id="PS00132">
    <property type="entry name" value="CARBOXYPEPT_ZN_1"/>
    <property type="match status" value="1"/>
</dbReference>
<keyword evidence="13" id="KW-1185">Reference proteome</keyword>
<protein>
    <submittedName>
        <fullName evidence="14">Carboxypeptidase B-like</fullName>
    </submittedName>
</protein>
<dbReference type="Gene3D" id="3.40.630.10">
    <property type="entry name" value="Zn peptidases"/>
    <property type="match status" value="1"/>
</dbReference>
<evidence type="ECO:0000256" key="7">
    <source>
        <dbReference type="ARBA" id="ARBA00022801"/>
    </source>
</evidence>
<dbReference type="SUPFAM" id="SSF53187">
    <property type="entry name" value="Zn-dependent exopeptidases"/>
    <property type="match status" value="1"/>
</dbReference>
<evidence type="ECO:0000256" key="6">
    <source>
        <dbReference type="ARBA" id="ARBA00022729"/>
    </source>
</evidence>
<dbReference type="GeneID" id="112056152"/>
<evidence type="ECO:0000256" key="9">
    <source>
        <dbReference type="ARBA" id="ARBA00023049"/>
    </source>
</evidence>
<evidence type="ECO:0000256" key="3">
    <source>
        <dbReference type="ARBA" id="ARBA00022645"/>
    </source>
</evidence>
<keyword evidence="6" id="KW-0732">Signal</keyword>
<dbReference type="Pfam" id="PF00246">
    <property type="entry name" value="Peptidase_M14"/>
    <property type="match status" value="1"/>
</dbReference>
<dbReference type="Proteomes" id="UP001652582">
    <property type="component" value="Chromosome 23"/>
</dbReference>
<evidence type="ECO:0000256" key="4">
    <source>
        <dbReference type="ARBA" id="ARBA00022670"/>
    </source>
</evidence>
<dbReference type="SMART" id="SM00631">
    <property type="entry name" value="Zn_pept"/>
    <property type="match status" value="1"/>
</dbReference>
<dbReference type="PANTHER" id="PTHR11705">
    <property type="entry name" value="PROTEASE FAMILY M14 CARBOXYPEPTIDASE A,B"/>
    <property type="match status" value="1"/>
</dbReference>
<keyword evidence="5" id="KW-0479">Metal-binding</keyword>
<comment type="similarity">
    <text evidence="2 11">Belongs to the peptidase M14 family.</text>
</comment>
<comment type="cofactor">
    <cofactor evidence="1">
        <name>Zn(2+)</name>
        <dbReference type="ChEBI" id="CHEBI:29105"/>
    </cofactor>
</comment>
<evidence type="ECO:0000256" key="2">
    <source>
        <dbReference type="ARBA" id="ARBA00005988"/>
    </source>
</evidence>
<sequence>MKLLLVLLFATVYAKHEEYSGWKSFYIKPSSHDQLKDLGNLISKLELDFYIHPSLDREGVVLVKPQYQDDFVKFVNEENMKYWIHADDVKIQLDKDDLMMESFQQEARFSKSSSFNYDKYHTLDVIYEYLDSVAQKHSDTVKLVTPATSYEGRTLKYLKISKDNFQSGKPVIFIDGATHAREWITIPTVTYAIHKLVENVTEPDLLDKFDWILYPVVNPDGYEHTHVKERMWRKTRSTDQHVAGKICRGVDINRNFDFEWNTVGTESHPCSDIFPGRKPFSEVETRVVRSIFNEHHQNMILYLSVHSFGSMFLYPWSNNGSLSDRGLQLHMVGIRMADAIHELSLKHFPRYRVGNTALVIDYFSSGSSSDYAHSIGVPLSYTVELPGRGSKGFVLHPRYIKPVVTETWAGFAAGARMAGQLFGSR</sequence>
<dbReference type="InterPro" id="IPR000834">
    <property type="entry name" value="Peptidase_M14"/>
</dbReference>
<keyword evidence="7" id="KW-0378">Hydrolase</keyword>
<name>A0ABM3LZL7_BICAN</name>
<evidence type="ECO:0000256" key="10">
    <source>
        <dbReference type="ARBA" id="ARBA00023157"/>
    </source>
</evidence>
<dbReference type="PROSITE" id="PS52035">
    <property type="entry name" value="PEPTIDASE_M14"/>
    <property type="match status" value="1"/>
</dbReference>
<proteinExistence type="inferred from homology"/>
<keyword evidence="3" id="KW-0121">Carboxypeptidase</keyword>
<keyword evidence="8" id="KW-0862">Zinc</keyword>
<feature type="active site" description="Proton donor/acceptor" evidence="11">
    <location>
        <position position="384"/>
    </location>
</feature>
<evidence type="ECO:0000313" key="14">
    <source>
        <dbReference type="RefSeq" id="XP_052744521.1"/>
    </source>
</evidence>
<dbReference type="Gene3D" id="3.30.70.340">
    <property type="entry name" value="Metallocarboxypeptidase-like"/>
    <property type="match status" value="1"/>
</dbReference>
<dbReference type="PRINTS" id="PR00765">
    <property type="entry name" value="CRBOXYPTASEA"/>
</dbReference>
<dbReference type="InterPro" id="IPR036990">
    <property type="entry name" value="M14A-like_propep"/>
</dbReference>
<evidence type="ECO:0000256" key="11">
    <source>
        <dbReference type="PROSITE-ProRule" id="PRU01379"/>
    </source>
</evidence>
<reference evidence="14" key="1">
    <citation type="submission" date="2025-08" db="UniProtKB">
        <authorList>
            <consortium name="RefSeq"/>
        </authorList>
    </citation>
    <scope>IDENTIFICATION</scope>
</reference>